<evidence type="ECO:0000256" key="1">
    <source>
        <dbReference type="SAM" id="Phobius"/>
    </source>
</evidence>
<dbReference type="RefSeq" id="WP_067541895.1">
    <property type="nucleotide sequence ID" value="NZ_AP025567.1"/>
</dbReference>
<dbReference type="STRING" id="1776384.GCA_900086585_03821"/>
<organism evidence="2 3">
    <name type="scientific">Emergencia timonensis</name>
    <dbReference type="NCBI Taxonomy" id="1776384"/>
    <lineage>
        <taxon>Bacteria</taxon>
        <taxon>Bacillati</taxon>
        <taxon>Bacillota</taxon>
        <taxon>Clostridia</taxon>
        <taxon>Peptostreptococcales</taxon>
        <taxon>Anaerovoracaceae</taxon>
        <taxon>Emergencia</taxon>
    </lineage>
</organism>
<evidence type="ECO:0008006" key="4">
    <source>
        <dbReference type="Google" id="ProtNLM"/>
    </source>
</evidence>
<sequence>MFEKPEITKEGVMKIVVALIIASIVLLSLSILTDDNDSRKQISDDDGATELCSILSEIKGVGDVNVMLQYNDKNNVTGVIVTAQGADDPVVKTNIVKGVATLYDIPVSSVMVFEKNQEEKSK</sequence>
<accession>A0A415E3K9</accession>
<dbReference type="EMBL" id="QRMS01000002">
    <property type="protein sequence ID" value="RHJ88236.1"/>
    <property type="molecule type" value="Genomic_DNA"/>
</dbReference>
<dbReference type="GeneID" id="83006108"/>
<protein>
    <recommendedName>
        <fullName evidence="4">Stage III sporulation protein AG</fullName>
    </recommendedName>
</protein>
<proteinExistence type="predicted"/>
<keyword evidence="1" id="KW-0812">Transmembrane</keyword>
<name>A0A415E3K9_9FIRM</name>
<reference evidence="2 3" key="1">
    <citation type="submission" date="2018-08" db="EMBL/GenBank/DDBJ databases">
        <title>A genome reference for cultivated species of the human gut microbiota.</title>
        <authorList>
            <person name="Zou Y."/>
            <person name="Xue W."/>
            <person name="Luo G."/>
        </authorList>
    </citation>
    <scope>NUCLEOTIDE SEQUENCE [LARGE SCALE GENOMIC DNA]</scope>
    <source>
        <strain evidence="2 3">AM07-24</strain>
    </source>
</reference>
<keyword evidence="1" id="KW-1133">Transmembrane helix</keyword>
<keyword evidence="1" id="KW-0472">Membrane</keyword>
<dbReference type="Proteomes" id="UP000284841">
    <property type="component" value="Unassembled WGS sequence"/>
</dbReference>
<gene>
    <name evidence="2" type="ORF">DW099_07420</name>
</gene>
<comment type="caution">
    <text evidence="2">The sequence shown here is derived from an EMBL/GenBank/DDBJ whole genome shotgun (WGS) entry which is preliminary data.</text>
</comment>
<feature type="transmembrane region" description="Helical" evidence="1">
    <location>
        <begin position="12"/>
        <end position="32"/>
    </location>
</feature>
<dbReference type="AlphaFoldDB" id="A0A415E3K9"/>
<evidence type="ECO:0000313" key="3">
    <source>
        <dbReference type="Proteomes" id="UP000284841"/>
    </source>
</evidence>
<keyword evidence="3" id="KW-1185">Reference proteome</keyword>
<evidence type="ECO:0000313" key="2">
    <source>
        <dbReference type="EMBL" id="RHJ88236.1"/>
    </source>
</evidence>
<dbReference type="OrthoDB" id="2088169at2"/>